<dbReference type="Gene3D" id="2.120.10.80">
    <property type="entry name" value="Kelch-type beta propeller"/>
    <property type="match status" value="2"/>
</dbReference>
<feature type="compositionally biased region" description="Low complexity" evidence="1">
    <location>
        <begin position="36"/>
        <end position="45"/>
    </location>
</feature>
<protein>
    <submittedName>
        <fullName evidence="2">Uncharacterized protein</fullName>
    </submittedName>
</protein>
<organism evidence="2 3">
    <name type="scientific">Prorocentrum cordatum</name>
    <dbReference type="NCBI Taxonomy" id="2364126"/>
    <lineage>
        <taxon>Eukaryota</taxon>
        <taxon>Sar</taxon>
        <taxon>Alveolata</taxon>
        <taxon>Dinophyceae</taxon>
        <taxon>Prorocentrales</taxon>
        <taxon>Prorocentraceae</taxon>
        <taxon>Prorocentrum</taxon>
    </lineage>
</organism>
<dbReference type="SMART" id="SM00612">
    <property type="entry name" value="Kelch"/>
    <property type="match status" value="3"/>
</dbReference>
<dbReference type="Pfam" id="PF24681">
    <property type="entry name" value="Kelch_KLHDC2_KLHL20_DRC7"/>
    <property type="match status" value="1"/>
</dbReference>
<feature type="compositionally biased region" description="Low complexity" evidence="1">
    <location>
        <begin position="55"/>
        <end position="103"/>
    </location>
</feature>
<gene>
    <name evidence="2" type="ORF">PCOR1329_LOCUS44585</name>
</gene>
<name>A0ABN9U2D4_9DINO</name>
<dbReference type="SUPFAM" id="SSF117281">
    <property type="entry name" value="Kelch motif"/>
    <property type="match status" value="1"/>
</dbReference>
<keyword evidence="3" id="KW-1185">Reference proteome</keyword>
<evidence type="ECO:0000256" key="1">
    <source>
        <dbReference type="SAM" id="MobiDB-lite"/>
    </source>
</evidence>
<evidence type="ECO:0000313" key="3">
    <source>
        <dbReference type="Proteomes" id="UP001189429"/>
    </source>
</evidence>
<dbReference type="PANTHER" id="PTHR45632:SF26">
    <property type="entry name" value="BTB DOMAIN-CONTAINING PROTEIN"/>
    <property type="match status" value="1"/>
</dbReference>
<dbReference type="InterPro" id="IPR015915">
    <property type="entry name" value="Kelch-typ_b-propeller"/>
</dbReference>
<reference evidence="2" key="1">
    <citation type="submission" date="2023-10" db="EMBL/GenBank/DDBJ databases">
        <authorList>
            <person name="Chen Y."/>
            <person name="Shah S."/>
            <person name="Dougan E. K."/>
            <person name="Thang M."/>
            <person name="Chan C."/>
        </authorList>
    </citation>
    <scope>NUCLEOTIDE SEQUENCE [LARGE SCALE GENOMIC DNA]</scope>
</reference>
<comment type="caution">
    <text evidence="2">The sequence shown here is derived from an EMBL/GenBank/DDBJ whole genome shotgun (WGS) entry which is preliminary data.</text>
</comment>
<proteinExistence type="predicted"/>
<dbReference type="InterPro" id="IPR006652">
    <property type="entry name" value="Kelch_1"/>
</dbReference>
<sequence length="437" mass="46064">MALSGARLQLAQATAGGLRRCQSGEQPGDGEATPDASPGASGSGRWRPRPGGAGAAAPGRPAVAREPAALADGATAAAPPATAPPAAGVAPAAAGASQQPAAGTEAKAPTDADDLRRGRWEEAGACAALCQLILDDRHCSGQPRRRPPLPPQLWAEMVAPFLRFDELMPDMLYAFGGRNQTQGPLSTTEMFDTWHGRWVLCEPMPTRRAGSAAALLPDGRMIVVGGYNEKGIAEGLLDTCDVFDPSRQCWVEGGAPPLRRARWGHGCAVLRGRAYAVGGCSLQADARPREAFMETLKSCEVLDLERGQWFPCAPLQIARSGARLVALQGDRYLAAAGGCDDVFGRAETQPTVELFDVVAGTWSLLESQLVNPRRDHRRRGFRGAAFAAGVRGRALAHERGGVPRAAAVGARRGVARGAPRRARGRCRRSGARWSPAW</sequence>
<accession>A0ABN9U2D4</accession>
<evidence type="ECO:0000313" key="2">
    <source>
        <dbReference type="EMBL" id="CAK0852941.1"/>
    </source>
</evidence>
<dbReference type="Proteomes" id="UP001189429">
    <property type="component" value="Unassembled WGS sequence"/>
</dbReference>
<dbReference type="EMBL" id="CAUYUJ010015360">
    <property type="protein sequence ID" value="CAK0852941.1"/>
    <property type="molecule type" value="Genomic_DNA"/>
</dbReference>
<feature type="region of interest" description="Disordered" evidence="1">
    <location>
        <begin position="1"/>
        <end position="111"/>
    </location>
</feature>
<dbReference type="PANTHER" id="PTHR45632">
    <property type="entry name" value="LD33804P"/>
    <property type="match status" value="1"/>
</dbReference>